<reference evidence="1 2" key="1">
    <citation type="submission" date="2020-02" db="EMBL/GenBank/DDBJ databases">
        <authorList>
            <person name="Ferguson B K."/>
        </authorList>
    </citation>
    <scope>NUCLEOTIDE SEQUENCE [LARGE SCALE GENOMIC DNA]</scope>
</reference>
<accession>A0A6H5GGA4</accession>
<dbReference type="Proteomes" id="UP000479000">
    <property type="component" value="Unassembled WGS sequence"/>
</dbReference>
<evidence type="ECO:0000313" key="2">
    <source>
        <dbReference type="Proteomes" id="UP000479000"/>
    </source>
</evidence>
<name>A0A6H5GGA4_9HEMI</name>
<evidence type="ECO:0000313" key="1">
    <source>
        <dbReference type="EMBL" id="CAB0002517.1"/>
    </source>
</evidence>
<protein>
    <submittedName>
        <fullName evidence="1">Uncharacterized protein</fullName>
    </submittedName>
</protein>
<gene>
    <name evidence="1" type="ORF">NTEN_LOCUS8304</name>
</gene>
<organism evidence="1 2">
    <name type="scientific">Nesidiocoris tenuis</name>
    <dbReference type="NCBI Taxonomy" id="355587"/>
    <lineage>
        <taxon>Eukaryota</taxon>
        <taxon>Metazoa</taxon>
        <taxon>Ecdysozoa</taxon>
        <taxon>Arthropoda</taxon>
        <taxon>Hexapoda</taxon>
        <taxon>Insecta</taxon>
        <taxon>Pterygota</taxon>
        <taxon>Neoptera</taxon>
        <taxon>Paraneoptera</taxon>
        <taxon>Hemiptera</taxon>
        <taxon>Heteroptera</taxon>
        <taxon>Panheteroptera</taxon>
        <taxon>Cimicomorpha</taxon>
        <taxon>Miridae</taxon>
        <taxon>Dicyphina</taxon>
        <taxon>Nesidiocoris</taxon>
    </lineage>
</organism>
<feature type="non-terminal residue" evidence="1">
    <location>
        <position position="1"/>
    </location>
</feature>
<sequence>MSSSLLKKSLKVSRQFLKHDESLCILEISLPRLSADQRVQSIEDVYNTKIAI</sequence>
<keyword evidence="2" id="KW-1185">Reference proteome</keyword>
<proteinExistence type="predicted"/>
<dbReference type="EMBL" id="CADCXU010012505">
    <property type="protein sequence ID" value="CAB0002517.1"/>
    <property type="molecule type" value="Genomic_DNA"/>
</dbReference>
<feature type="non-terminal residue" evidence="1">
    <location>
        <position position="52"/>
    </location>
</feature>
<dbReference type="AlphaFoldDB" id="A0A6H5GGA4"/>